<keyword evidence="3" id="KW-1185">Reference proteome</keyword>
<evidence type="ECO:0000313" key="2">
    <source>
        <dbReference type="EMBL" id="MER6612124.1"/>
    </source>
</evidence>
<name>A0ABV1UMV3_9ACTN</name>
<organism evidence="2 3">
    <name type="scientific">Streptomyces xantholiticus</name>
    <dbReference type="NCBI Taxonomy" id="68285"/>
    <lineage>
        <taxon>Bacteria</taxon>
        <taxon>Bacillati</taxon>
        <taxon>Actinomycetota</taxon>
        <taxon>Actinomycetes</taxon>
        <taxon>Kitasatosporales</taxon>
        <taxon>Streptomycetaceae</taxon>
        <taxon>Streptomyces</taxon>
    </lineage>
</organism>
<evidence type="ECO:0008006" key="4">
    <source>
        <dbReference type="Google" id="ProtNLM"/>
    </source>
</evidence>
<feature type="transmembrane region" description="Helical" evidence="1">
    <location>
        <begin position="288"/>
        <end position="306"/>
    </location>
</feature>
<feature type="transmembrane region" description="Helical" evidence="1">
    <location>
        <begin position="313"/>
        <end position="335"/>
    </location>
</feature>
<reference evidence="2 3" key="1">
    <citation type="submission" date="2024-06" db="EMBL/GenBank/DDBJ databases">
        <title>The Natural Products Discovery Center: Release of the First 8490 Sequenced Strains for Exploring Actinobacteria Biosynthetic Diversity.</title>
        <authorList>
            <person name="Kalkreuter E."/>
            <person name="Kautsar S.A."/>
            <person name="Yang D."/>
            <person name="Bader C.D."/>
            <person name="Teijaro C.N."/>
            <person name="Fluegel L."/>
            <person name="Davis C.M."/>
            <person name="Simpson J.R."/>
            <person name="Lauterbach L."/>
            <person name="Steele A.D."/>
            <person name="Gui C."/>
            <person name="Meng S."/>
            <person name="Li G."/>
            <person name="Viehrig K."/>
            <person name="Ye F."/>
            <person name="Su P."/>
            <person name="Kiefer A.F."/>
            <person name="Nichols A."/>
            <person name="Cepeda A.J."/>
            <person name="Yan W."/>
            <person name="Fan B."/>
            <person name="Jiang Y."/>
            <person name="Adhikari A."/>
            <person name="Zheng C.-J."/>
            <person name="Schuster L."/>
            <person name="Cowan T.M."/>
            <person name="Smanski M.J."/>
            <person name="Chevrette M.G."/>
            <person name="De Carvalho L.P.S."/>
            <person name="Shen B."/>
        </authorList>
    </citation>
    <scope>NUCLEOTIDE SEQUENCE [LARGE SCALE GENOMIC DNA]</scope>
    <source>
        <strain evidence="2 3">NPDC000837</strain>
    </source>
</reference>
<sequence length="512" mass="54391">MTHTPAVTAVLRDPPSGYAGNRGPAFRDFRGPAAVAAMYTLVQLVLFHPGTALGWDETVYVSQVTRGAEAAFFSAPRARGITFLVAPVTVLTSSVDVLRVYLALLSGAGLFLALWVWRSLLSQRVLALAGGLFAGLWITLFYGPQVMPNLWVALGSLFTVGCFLRTARHRSELGALVGTGGGVAFVALMRPSDAFWLVVPLAVVAVAARPWRWPALMVALAAGAVVGCAPWIVEAYVSYGGLMERLRRSSEIQGDLGWQLAFGDQMRALAGWSLCRPCDVPWKQPVTAVWWFVLPLFVVGGVLAAVRSRRPSTVVVPTLVGLSLAVPYLLLIGYAAPRFLLPTYALLALPTAVCLVWIAAAARPRPLVAAVLALLIACHLVVQYGVLHRKMAGSRADRQAFERITAELHRLGVRPPCVISGVEAPRIAFQAGCASRQVGGNDGSLTAAGIAALAQDRPVALVVEGDTAPPAYARGWRQARLPGLRSRPDLRVYLAPFAGAAADQASAAGRAA</sequence>
<dbReference type="RefSeq" id="WP_351974594.1">
    <property type="nucleotide sequence ID" value="NZ_JBEPBX010000001.1"/>
</dbReference>
<gene>
    <name evidence="2" type="ORF">ABT276_01645</name>
</gene>
<feature type="transmembrane region" description="Helical" evidence="1">
    <location>
        <begin position="341"/>
        <end position="360"/>
    </location>
</feature>
<feature type="transmembrane region" description="Helical" evidence="1">
    <location>
        <begin position="149"/>
        <end position="166"/>
    </location>
</feature>
<feature type="transmembrane region" description="Helical" evidence="1">
    <location>
        <begin position="367"/>
        <end position="387"/>
    </location>
</feature>
<keyword evidence="1" id="KW-0472">Membrane</keyword>
<evidence type="ECO:0000313" key="3">
    <source>
        <dbReference type="Proteomes" id="UP001445472"/>
    </source>
</evidence>
<dbReference type="EMBL" id="JBEPBX010000001">
    <property type="protein sequence ID" value="MER6612124.1"/>
    <property type="molecule type" value="Genomic_DNA"/>
</dbReference>
<keyword evidence="1" id="KW-1133">Transmembrane helix</keyword>
<feature type="transmembrane region" description="Helical" evidence="1">
    <location>
        <begin position="124"/>
        <end position="143"/>
    </location>
</feature>
<keyword evidence="1" id="KW-0812">Transmembrane</keyword>
<comment type="caution">
    <text evidence="2">The sequence shown here is derived from an EMBL/GenBank/DDBJ whole genome shotgun (WGS) entry which is preliminary data.</text>
</comment>
<dbReference type="Proteomes" id="UP001445472">
    <property type="component" value="Unassembled WGS sequence"/>
</dbReference>
<protein>
    <recommendedName>
        <fullName evidence="4">Glycosyltransferase RgtA/B/C/D-like domain-containing protein</fullName>
    </recommendedName>
</protein>
<feature type="transmembrane region" description="Helical" evidence="1">
    <location>
        <begin position="98"/>
        <end position="117"/>
    </location>
</feature>
<evidence type="ECO:0000256" key="1">
    <source>
        <dbReference type="SAM" id="Phobius"/>
    </source>
</evidence>
<accession>A0ABV1UMV3</accession>
<feature type="transmembrane region" description="Helical" evidence="1">
    <location>
        <begin position="218"/>
        <end position="239"/>
    </location>
</feature>
<proteinExistence type="predicted"/>